<keyword evidence="1" id="KW-1133">Transmembrane helix</keyword>
<accession>A0ABP5TYW1</accession>
<dbReference type="EMBL" id="BAAARV010000062">
    <property type="protein sequence ID" value="GAA2365116.1"/>
    <property type="molecule type" value="Genomic_DNA"/>
</dbReference>
<name>A0ABP5TYW1_9ACTN</name>
<organism evidence="2 3">
    <name type="scientific">Dactylosporangium salmoneum</name>
    <dbReference type="NCBI Taxonomy" id="53361"/>
    <lineage>
        <taxon>Bacteria</taxon>
        <taxon>Bacillati</taxon>
        <taxon>Actinomycetota</taxon>
        <taxon>Actinomycetes</taxon>
        <taxon>Micromonosporales</taxon>
        <taxon>Micromonosporaceae</taxon>
        <taxon>Dactylosporangium</taxon>
    </lineage>
</organism>
<dbReference type="Proteomes" id="UP001501444">
    <property type="component" value="Unassembled WGS sequence"/>
</dbReference>
<feature type="transmembrane region" description="Helical" evidence="1">
    <location>
        <begin position="106"/>
        <end position="124"/>
    </location>
</feature>
<keyword evidence="1" id="KW-0472">Membrane</keyword>
<evidence type="ECO:0000313" key="2">
    <source>
        <dbReference type="EMBL" id="GAA2365116.1"/>
    </source>
</evidence>
<keyword evidence="3" id="KW-1185">Reference proteome</keyword>
<protein>
    <submittedName>
        <fullName evidence="2">Uncharacterized protein</fullName>
    </submittedName>
</protein>
<sequence>MAYAYQPQQAWHPYPVRSSAPISLHVVAIFQYLMGLAVLAGATLMALALANVAPKWEFHTGNDVYTTRPEMLTTATYVVVGAVAAIGLAFIVLGRKVQRGRNWARVLLTVLNAVSIAGGVWQGYTSGAPYTATLMSIAFPLLFVILLNTRAARGWCRYRTY</sequence>
<comment type="caution">
    <text evidence="2">The sequence shown here is derived from an EMBL/GenBank/DDBJ whole genome shotgun (WGS) entry which is preliminary data.</text>
</comment>
<feature type="transmembrane region" description="Helical" evidence="1">
    <location>
        <begin position="74"/>
        <end position="94"/>
    </location>
</feature>
<gene>
    <name evidence="2" type="ORF">GCM10010170_063420</name>
</gene>
<keyword evidence="1" id="KW-0812">Transmembrane</keyword>
<evidence type="ECO:0000313" key="3">
    <source>
        <dbReference type="Proteomes" id="UP001501444"/>
    </source>
</evidence>
<reference evidence="3" key="1">
    <citation type="journal article" date="2019" name="Int. J. Syst. Evol. Microbiol.">
        <title>The Global Catalogue of Microorganisms (GCM) 10K type strain sequencing project: providing services to taxonomists for standard genome sequencing and annotation.</title>
        <authorList>
            <consortium name="The Broad Institute Genomics Platform"/>
            <consortium name="The Broad Institute Genome Sequencing Center for Infectious Disease"/>
            <person name="Wu L."/>
            <person name="Ma J."/>
        </authorList>
    </citation>
    <scope>NUCLEOTIDE SEQUENCE [LARGE SCALE GENOMIC DNA]</scope>
    <source>
        <strain evidence="3">JCM 3272</strain>
    </source>
</reference>
<feature type="transmembrane region" description="Helical" evidence="1">
    <location>
        <begin position="130"/>
        <end position="149"/>
    </location>
</feature>
<feature type="transmembrane region" description="Helical" evidence="1">
    <location>
        <begin position="32"/>
        <end position="54"/>
    </location>
</feature>
<evidence type="ECO:0000256" key="1">
    <source>
        <dbReference type="SAM" id="Phobius"/>
    </source>
</evidence>
<proteinExistence type="predicted"/>
<dbReference type="RefSeq" id="WP_344616229.1">
    <property type="nucleotide sequence ID" value="NZ_BAAARV010000062.1"/>
</dbReference>